<name>A0A6G1FRZ6_9PEZI</name>
<evidence type="ECO:0000256" key="6">
    <source>
        <dbReference type="SAM" id="Phobius"/>
    </source>
</evidence>
<evidence type="ECO:0000313" key="9">
    <source>
        <dbReference type="Proteomes" id="UP000504638"/>
    </source>
</evidence>
<dbReference type="Proteomes" id="UP000504638">
    <property type="component" value="Unplaced"/>
</dbReference>
<gene>
    <name evidence="8 10" type="ORF">P152DRAFT_386370</name>
</gene>
<keyword evidence="2" id="KW-1003">Cell membrane</keyword>
<accession>A0A6G1FRZ6</accession>
<protein>
    <recommendedName>
        <fullName evidence="7">Cardiolipin synthase N-terminal domain-containing protein</fullName>
    </recommendedName>
</protein>
<evidence type="ECO:0000256" key="3">
    <source>
        <dbReference type="ARBA" id="ARBA00022692"/>
    </source>
</evidence>
<dbReference type="EMBL" id="ML975182">
    <property type="protein sequence ID" value="KAF1808553.1"/>
    <property type="molecule type" value="Genomic_DNA"/>
</dbReference>
<comment type="subcellular location">
    <subcellularLocation>
        <location evidence="1">Cell membrane</location>
        <topology evidence="1">Multi-pass membrane protein</topology>
    </subcellularLocation>
</comment>
<feature type="non-terminal residue" evidence="8">
    <location>
        <position position="1"/>
    </location>
</feature>
<feature type="non-terminal residue" evidence="8">
    <location>
        <position position="83"/>
    </location>
</feature>
<keyword evidence="4 6" id="KW-1133">Transmembrane helix</keyword>
<evidence type="ECO:0000256" key="2">
    <source>
        <dbReference type="ARBA" id="ARBA00022475"/>
    </source>
</evidence>
<evidence type="ECO:0000256" key="1">
    <source>
        <dbReference type="ARBA" id="ARBA00004651"/>
    </source>
</evidence>
<keyword evidence="9" id="KW-1185">Reference proteome</keyword>
<feature type="transmembrane region" description="Helical" evidence="6">
    <location>
        <begin position="13"/>
        <end position="36"/>
    </location>
</feature>
<organism evidence="8">
    <name type="scientific">Eremomyces bilateralis CBS 781.70</name>
    <dbReference type="NCBI Taxonomy" id="1392243"/>
    <lineage>
        <taxon>Eukaryota</taxon>
        <taxon>Fungi</taxon>
        <taxon>Dikarya</taxon>
        <taxon>Ascomycota</taxon>
        <taxon>Pezizomycotina</taxon>
        <taxon>Dothideomycetes</taxon>
        <taxon>Dothideomycetes incertae sedis</taxon>
        <taxon>Eremomycetales</taxon>
        <taxon>Eremomycetaceae</taxon>
        <taxon>Eremomyces</taxon>
    </lineage>
</organism>
<dbReference type="Pfam" id="PF13396">
    <property type="entry name" value="PLDc_N"/>
    <property type="match status" value="1"/>
</dbReference>
<dbReference type="GeneID" id="54416402"/>
<sequence>AAPTMHTEGHGNAWQYGAGGGVLGFVVLVLDVIVFLEVLKSNRPALNKVLWCLLVFLFPIGGLIIYYLFSNRAAHASGGYEPL</sequence>
<reference evidence="8 10" key="1">
    <citation type="submission" date="2020-01" db="EMBL/GenBank/DDBJ databases">
        <authorList>
            <consortium name="DOE Joint Genome Institute"/>
            <person name="Haridas S."/>
            <person name="Albert R."/>
            <person name="Binder M."/>
            <person name="Bloem J."/>
            <person name="Labutti K."/>
            <person name="Salamov A."/>
            <person name="Andreopoulos B."/>
            <person name="Baker S.E."/>
            <person name="Barry K."/>
            <person name="Bills G."/>
            <person name="Bluhm B.H."/>
            <person name="Cannon C."/>
            <person name="Castanera R."/>
            <person name="Culley D.E."/>
            <person name="Daum C."/>
            <person name="Ezra D."/>
            <person name="Gonzalez J.B."/>
            <person name="Henrissat B."/>
            <person name="Kuo A."/>
            <person name="Liang C."/>
            <person name="Lipzen A."/>
            <person name="Lutzoni F."/>
            <person name="Magnuson J."/>
            <person name="Mondo S."/>
            <person name="Nolan M."/>
            <person name="Ohm R."/>
            <person name="Pangilinan J."/>
            <person name="Park H.-J."/>
            <person name="Ramirez L."/>
            <person name="Alfaro M."/>
            <person name="Sun H."/>
            <person name="Tritt A."/>
            <person name="Yoshinaga Y."/>
            <person name="Zwiers L.-H."/>
            <person name="Turgeon B.G."/>
            <person name="Goodwin S.B."/>
            <person name="Spatafora J.W."/>
            <person name="Crous P.W."/>
            <person name="Grigoriev I.V."/>
        </authorList>
    </citation>
    <scope>NUCLEOTIDE SEQUENCE</scope>
    <source>
        <strain evidence="8 10">CBS 781.70</strain>
    </source>
</reference>
<feature type="transmembrane region" description="Helical" evidence="6">
    <location>
        <begin position="48"/>
        <end position="69"/>
    </location>
</feature>
<keyword evidence="3 6" id="KW-0812">Transmembrane</keyword>
<evidence type="ECO:0000256" key="4">
    <source>
        <dbReference type="ARBA" id="ARBA00022989"/>
    </source>
</evidence>
<evidence type="ECO:0000256" key="5">
    <source>
        <dbReference type="ARBA" id="ARBA00023136"/>
    </source>
</evidence>
<keyword evidence="5 6" id="KW-0472">Membrane</keyword>
<reference evidence="10" key="3">
    <citation type="submission" date="2025-04" db="UniProtKB">
        <authorList>
            <consortium name="RefSeq"/>
        </authorList>
    </citation>
    <scope>IDENTIFICATION</scope>
    <source>
        <strain evidence="10">CBS 781.70</strain>
    </source>
</reference>
<dbReference type="InterPro" id="IPR027379">
    <property type="entry name" value="CLS_N"/>
</dbReference>
<feature type="domain" description="Cardiolipin synthase N-terminal" evidence="7">
    <location>
        <begin position="29"/>
        <end position="70"/>
    </location>
</feature>
<dbReference type="AlphaFoldDB" id="A0A6G1FRZ6"/>
<evidence type="ECO:0000313" key="10">
    <source>
        <dbReference type="RefSeq" id="XP_033530184.1"/>
    </source>
</evidence>
<dbReference type="OrthoDB" id="5193244at2759"/>
<reference evidence="10" key="2">
    <citation type="submission" date="2020-04" db="EMBL/GenBank/DDBJ databases">
        <authorList>
            <consortium name="NCBI Genome Project"/>
        </authorList>
    </citation>
    <scope>NUCLEOTIDE SEQUENCE</scope>
    <source>
        <strain evidence="10">CBS 781.70</strain>
    </source>
</reference>
<evidence type="ECO:0000259" key="7">
    <source>
        <dbReference type="Pfam" id="PF13396"/>
    </source>
</evidence>
<dbReference type="GO" id="GO:0005886">
    <property type="term" value="C:plasma membrane"/>
    <property type="evidence" value="ECO:0007669"/>
    <property type="project" value="UniProtKB-SubCell"/>
</dbReference>
<evidence type="ECO:0000313" key="8">
    <source>
        <dbReference type="EMBL" id="KAF1808553.1"/>
    </source>
</evidence>
<proteinExistence type="predicted"/>
<dbReference type="RefSeq" id="XP_033530184.1">
    <property type="nucleotide sequence ID" value="XM_033675832.1"/>
</dbReference>